<dbReference type="AlphaFoldDB" id="A0A919GLA5"/>
<dbReference type="SUPFAM" id="SSF51306">
    <property type="entry name" value="LexA/Signal peptidase"/>
    <property type="match status" value="1"/>
</dbReference>
<comment type="caution">
    <text evidence="6">The sequence shown here is derived from an EMBL/GenBank/DDBJ whole genome shotgun (WGS) entry which is preliminary data.</text>
</comment>
<accession>A0A919GLA5</accession>
<name>A0A919GLA5_9ACTN</name>
<feature type="active site" evidence="3">
    <location>
        <position position="91"/>
    </location>
</feature>
<dbReference type="PRINTS" id="PR00727">
    <property type="entry name" value="LEADERPTASE"/>
</dbReference>
<dbReference type="Gene3D" id="2.10.109.10">
    <property type="entry name" value="Umud Fragment, subunit A"/>
    <property type="match status" value="1"/>
</dbReference>
<dbReference type="Pfam" id="PF10502">
    <property type="entry name" value="Peptidase_S26"/>
    <property type="match status" value="1"/>
</dbReference>
<dbReference type="PANTHER" id="PTHR43390">
    <property type="entry name" value="SIGNAL PEPTIDASE I"/>
    <property type="match status" value="1"/>
</dbReference>
<reference evidence="6" key="2">
    <citation type="submission" date="2020-09" db="EMBL/GenBank/DDBJ databases">
        <authorList>
            <person name="Sun Q."/>
            <person name="Ohkuma M."/>
        </authorList>
    </citation>
    <scope>NUCLEOTIDE SEQUENCE</scope>
    <source>
        <strain evidence="6">JCM 5069</strain>
    </source>
</reference>
<dbReference type="GO" id="GO:0005886">
    <property type="term" value="C:plasma membrane"/>
    <property type="evidence" value="ECO:0007669"/>
    <property type="project" value="UniProtKB-SubCell"/>
</dbReference>
<evidence type="ECO:0000259" key="5">
    <source>
        <dbReference type="Pfam" id="PF10502"/>
    </source>
</evidence>
<dbReference type="PANTHER" id="PTHR43390:SF1">
    <property type="entry name" value="CHLOROPLAST PROCESSING PEPTIDASE"/>
    <property type="match status" value="1"/>
</dbReference>
<evidence type="ECO:0000313" key="7">
    <source>
        <dbReference type="Proteomes" id="UP000603708"/>
    </source>
</evidence>
<gene>
    <name evidence="6" type="ORF">GCM10018793_59110</name>
</gene>
<comment type="catalytic activity">
    <reaction evidence="4">
        <text>Cleavage of hydrophobic, N-terminal signal or leader sequences from secreted and periplasmic proteins.</text>
        <dbReference type="EC" id="3.4.21.89"/>
    </reaction>
</comment>
<feature type="transmembrane region" description="Helical" evidence="4">
    <location>
        <begin position="21"/>
        <end position="41"/>
    </location>
</feature>
<dbReference type="GO" id="GO:0006465">
    <property type="term" value="P:signal peptide processing"/>
    <property type="evidence" value="ECO:0007669"/>
    <property type="project" value="InterPro"/>
</dbReference>
<comment type="similarity">
    <text evidence="2 4">Belongs to the peptidase S26 family.</text>
</comment>
<dbReference type="Proteomes" id="UP000603708">
    <property type="component" value="Unassembled WGS sequence"/>
</dbReference>
<sequence>MSGTRRTHEGHGRLGSTLSGLAVALGCVLFLGGFIWGAIVYQPYTVPTGSMTPTIDAGDRVLAQRIDGSQVHRGDVVVFTDSSWGDLPLVKRVVAVGGDKVACCTHGKLTVNGKEIAEPYLAKGQPASVSGIPATTVPQGRLFVLGDERRGSLDSSVHLQDAGNGSVPRSAVDARVDAVVWPLRGTLDRPTGFAGFPGGLSRPGPLTTVLSMVVVGAVLILGGAAWGPVAGRLGGRNGTGRPNREELAGVR</sequence>
<evidence type="ECO:0000256" key="3">
    <source>
        <dbReference type="PIRSR" id="PIRSR600223-1"/>
    </source>
</evidence>
<evidence type="ECO:0000313" key="6">
    <source>
        <dbReference type="EMBL" id="GHH86597.1"/>
    </source>
</evidence>
<dbReference type="RefSeq" id="WP_189937298.1">
    <property type="nucleotide sequence ID" value="NZ_BNCD01000023.1"/>
</dbReference>
<feature type="domain" description="Peptidase S26" evidence="5">
    <location>
        <begin position="26"/>
        <end position="181"/>
    </location>
</feature>
<dbReference type="EMBL" id="BNCD01000023">
    <property type="protein sequence ID" value="GHH86597.1"/>
    <property type="molecule type" value="Genomic_DNA"/>
</dbReference>
<organism evidence="6 7">
    <name type="scientific">Streptomyces sulfonofaciens</name>
    <dbReference type="NCBI Taxonomy" id="68272"/>
    <lineage>
        <taxon>Bacteria</taxon>
        <taxon>Bacillati</taxon>
        <taxon>Actinomycetota</taxon>
        <taxon>Actinomycetes</taxon>
        <taxon>Kitasatosporales</taxon>
        <taxon>Streptomycetaceae</taxon>
        <taxon>Streptomyces</taxon>
    </lineage>
</organism>
<dbReference type="InterPro" id="IPR036286">
    <property type="entry name" value="LexA/Signal_pep-like_sf"/>
</dbReference>
<evidence type="ECO:0000256" key="4">
    <source>
        <dbReference type="RuleBase" id="RU362042"/>
    </source>
</evidence>
<comment type="caution">
    <text evidence="4">Lacks conserved residue(s) required for the propagation of feature annotation.</text>
</comment>
<dbReference type="CDD" id="cd06530">
    <property type="entry name" value="S26_SPase_I"/>
    <property type="match status" value="1"/>
</dbReference>
<reference evidence="6" key="1">
    <citation type="journal article" date="2014" name="Int. J. Syst. Evol. Microbiol.">
        <title>Complete genome sequence of Corynebacterium casei LMG S-19264T (=DSM 44701T), isolated from a smear-ripened cheese.</title>
        <authorList>
            <consortium name="US DOE Joint Genome Institute (JGI-PGF)"/>
            <person name="Walter F."/>
            <person name="Albersmeier A."/>
            <person name="Kalinowski J."/>
            <person name="Ruckert C."/>
        </authorList>
    </citation>
    <scope>NUCLEOTIDE SEQUENCE</scope>
    <source>
        <strain evidence="6">JCM 5069</strain>
    </source>
</reference>
<dbReference type="GO" id="GO:0004252">
    <property type="term" value="F:serine-type endopeptidase activity"/>
    <property type="evidence" value="ECO:0007669"/>
    <property type="project" value="InterPro"/>
</dbReference>
<feature type="transmembrane region" description="Helical" evidence="4">
    <location>
        <begin position="206"/>
        <end position="226"/>
    </location>
</feature>
<dbReference type="PROSITE" id="PS51257">
    <property type="entry name" value="PROKAR_LIPOPROTEIN"/>
    <property type="match status" value="1"/>
</dbReference>
<evidence type="ECO:0000256" key="2">
    <source>
        <dbReference type="ARBA" id="ARBA00009370"/>
    </source>
</evidence>
<dbReference type="InterPro" id="IPR000223">
    <property type="entry name" value="Pept_S26A_signal_pept_1"/>
</dbReference>
<keyword evidence="4" id="KW-0812">Transmembrane</keyword>
<keyword evidence="4" id="KW-0645">Protease</keyword>
<feature type="active site" evidence="3">
    <location>
        <position position="50"/>
    </location>
</feature>
<keyword evidence="7" id="KW-1185">Reference proteome</keyword>
<protein>
    <recommendedName>
        <fullName evidence="4">Signal peptidase I</fullName>
        <ecNumber evidence="4">3.4.21.89</ecNumber>
    </recommendedName>
</protein>
<comment type="subcellular location">
    <subcellularLocation>
        <location evidence="1">Cell membrane</location>
        <topology evidence="1">Single-pass type II membrane protein</topology>
    </subcellularLocation>
    <subcellularLocation>
        <location evidence="4">Membrane</location>
        <topology evidence="4">Single-pass type II membrane protein</topology>
    </subcellularLocation>
</comment>
<proteinExistence type="inferred from homology"/>
<keyword evidence="4" id="KW-0378">Hydrolase</keyword>
<keyword evidence="4" id="KW-1133">Transmembrane helix</keyword>
<keyword evidence="4" id="KW-0472">Membrane</keyword>
<dbReference type="GO" id="GO:0009003">
    <property type="term" value="F:signal peptidase activity"/>
    <property type="evidence" value="ECO:0007669"/>
    <property type="project" value="UniProtKB-EC"/>
</dbReference>
<dbReference type="InterPro" id="IPR019533">
    <property type="entry name" value="Peptidase_S26"/>
</dbReference>
<dbReference type="EC" id="3.4.21.89" evidence="4"/>
<evidence type="ECO:0000256" key="1">
    <source>
        <dbReference type="ARBA" id="ARBA00004401"/>
    </source>
</evidence>
<dbReference type="NCBIfam" id="TIGR02227">
    <property type="entry name" value="sigpep_I_bact"/>
    <property type="match status" value="1"/>
</dbReference>